<dbReference type="Gene3D" id="3.20.80.10">
    <property type="entry name" value="Regulatory factor, effector binding domain"/>
    <property type="match status" value="1"/>
</dbReference>
<dbReference type="RefSeq" id="WP_143065056.1">
    <property type="nucleotide sequence ID" value="NZ_FOCL01000001.1"/>
</dbReference>
<dbReference type="OrthoDB" id="9807923at2"/>
<reference evidence="2" key="1">
    <citation type="submission" date="2016-10" db="EMBL/GenBank/DDBJ databases">
        <authorList>
            <person name="Varghese N."/>
            <person name="Submissions S."/>
        </authorList>
    </citation>
    <scope>NUCLEOTIDE SEQUENCE [LARGE SCALE GENOMIC DNA]</scope>
    <source>
        <strain evidence="2">Gh-48</strain>
    </source>
</reference>
<evidence type="ECO:0000313" key="1">
    <source>
        <dbReference type="EMBL" id="SEM61452.1"/>
    </source>
</evidence>
<gene>
    <name evidence="1" type="ORF">SAMN05192574_101181</name>
</gene>
<accession>A0A1H7ZS36</accession>
<dbReference type="STRING" id="551995.SAMN05192574_101181"/>
<evidence type="ECO:0008006" key="3">
    <source>
        <dbReference type="Google" id="ProtNLM"/>
    </source>
</evidence>
<protein>
    <recommendedName>
        <fullName evidence="3">GyrI-like small molecule binding domain-containing protein</fullName>
    </recommendedName>
</protein>
<dbReference type="AlphaFoldDB" id="A0A1H7ZS36"/>
<sequence length="306" mass="34423">MKKKVLIILLLIVVVFCFIPSKIKFNYDITIEASDAVTSKFLTNQNNWDKWWPGTKISATRYRYNDIDFTIDKLINSGAQLTLRRGKLNLNCTVNYLLINEGEVKITWSVIKKNGAGSIPPVIDNFKLSGIEKQITAISKHLKYFLEDEKNAYGYKIYLKAAQDTVLITSTKLSNTFPSISDIYTTIGDLKKQANDKGVKETNCPMMNITMINEKQYQVTIAIPINKKVVPSATTAIKYIPGGANLLVADVKGGSSTVKDALAQMKIYLKDHRLVSPAMPFESLITDRSAEKDTAKWITKVYYPIF</sequence>
<organism evidence="1 2">
    <name type="scientific">Mucilaginibacter gossypiicola</name>
    <dbReference type="NCBI Taxonomy" id="551995"/>
    <lineage>
        <taxon>Bacteria</taxon>
        <taxon>Pseudomonadati</taxon>
        <taxon>Bacteroidota</taxon>
        <taxon>Sphingobacteriia</taxon>
        <taxon>Sphingobacteriales</taxon>
        <taxon>Sphingobacteriaceae</taxon>
        <taxon>Mucilaginibacter</taxon>
    </lineage>
</organism>
<name>A0A1H7ZS36_9SPHI</name>
<dbReference type="EMBL" id="FOCL01000001">
    <property type="protein sequence ID" value="SEM61452.1"/>
    <property type="molecule type" value="Genomic_DNA"/>
</dbReference>
<dbReference type="InterPro" id="IPR011256">
    <property type="entry name" value="Reg_factor_effector_dom_sf"/>
</dbReference>
<dbReference type="Proteomes" id="UP000198942">
    <property type="component" value="Unassembled WGS sequence"/>
</dbReference>
<keyword evidence="2" id="KW-1185">Reference proteome</keyword>
<evidence type="ECO:0000313" key="2">
    <source>
        <dbReference type="Proteomes" id="UP000198942"/>
    </source>
</evidence>
<proteinExistence type="predicted"/>